<organism evidence="11 12">
    <name type="scientific">Bugula neritina</name>
    <name type="common">Brown bryozoan</name>
    <name type="synonym">Sertularia neritina</name>
    <dbReference type="NCBI Taxonomy" id="10212"/>
    <lineage>
        <taxon>Eukaryota</taxon>
        <taxon>Metazoa</taxon>
        <taxon>Spiralia</taxon>
        <taxon>Lophotrochozoa</taxon>
        <taxon>Bryozoa</taxon>
        <taxon>Gymnolaemata</taxon>
        <taxon>Cheilostomatida</taxon>
        <taxon>Flustrina</taxon>
        <taxon>Buguloidea</taxon>
        <taxon>Bugulidae</taxon>
        <taxon>Bugula</taxon>
    </lineage>
</organism>
<sequence>MNEQFFVNELQRFTGVLVSEWLVGPKVDEKPEVLINFAVYDPQALDHQMKNGYKLIVPVREPVAWMVSASSNFLKKSAEEVVNNDEYMLQEINDRKGLHVFHLRQLCTLGFDYANRYNVSAMMEYINFILQRTDIVMLHEQYDASLLILKQRFNWDYADIFYKKYMTGTYYHNSPQLTEKAREILLSKEVNFGDLLLYEALNKTWWKQPEVQTEEFWVEVEYFASLNVRISANICPNVNRTLANHIIPANQYHGQIIITVDMCQQLFLKNSLVWNSLFRYGERKKIKNEWLKSHKSMAGRTYLFKEIGRSRHHPCYWLPNWYYQLVAILHSMIQCLRVRVVTRQVVTVAAPHPSIHSPNEPTSTSTEYASGVTQEPIQFAPLPAAPGKPTVTPEPEIPDSQPPPYERYDRY</sequence>
<keyword evidence="7" id="KW-0333">Golgi apparatus</keyword>
<dbReference type="Proteomes" id="UP000593567">
    <property type="component" value="Unassembled WGS sequence"/>
</dbReference>
<accession>A0A7J7KHR1</accession>
<dbReference type="GO" id="GO:0001733">
    <property type="term" value="F:galactosylceramide sulfotransferase activity"/>
    <property type="evidence" value="ECO:0007669"/>
    <property type="project" value="InterPro"/>
</dbReference>
<comment type="subcellular location">
    <subcellularLocation>
        <location evidence="1">Golgi apparatus membrane</location>
        <topology evidence="1">Single-pass type II membrane protein</topology>
    </subcellularLocation>
</comment>
<dbReference type="InterPro" id="IPR009729">
    <property type="entry name" value="Gal-3-0_sulfotransfrase"/>
</dbReference>
<dbReference type="GO" id="GO:0000139">
    <property type="term" value="C:Golgi membrane"/>
    <property type="evidence" value="ECO:0007669"/>
    <property type="project" value="UniProtKB-SubCell"/>
</dbReference>
<keyword evidence="4" id="KW-0812">Transmembrane</keyword>
<gene>
    <name evidence="11" type="ORF">EB796_004246</name>
</gene>
<comment type="similarity">
    <text evidence="2">Belongs to the galactose-3-O-sulfotransferase family.</text>
</comment>
<reference evidence="11" key="1">
    <citation type="submission" date="2020-06" db="EMBL/GenBank/DDBJ databases">
        <title>Draft genome of Bugula neritina, a colonial animal packing powerful symbionts and potential medicines.</title>
        <authorList>
            <person name="Rayko M."/>
        </authorList>
    </citation>
    <scope>NUCLEOTIDE SEQUENCE [LARGE SCALE GENOMIC DNA]</scope>
    <source>
        <strain evidence="11">Kwan_BN1</strain>
    </source>
</reference>
<evidence type="ECO:0000256" key="6">
    <source>
        <dbReference type="ARBA" id="ARBA00022989"/>
    </source>
</evidence>
<dbReference type="Gene3D" id="3.40.50.300">
    <property type="entry name" value="P-loop containing nucleotide triphosphate hydrolases"/>
    <property type="match status" value="1"/>
</dbReference>
<evidence type="ECO:0000256" key="5">
    <source>
        <dbReference type="ARBA" id="ARBA00022968"/>
    </source>
</evidence>
<proteinExistence type="inferred from homology"/>
<keyword evidence="6" id="KW-1133">Transmembrane helix</keyword>
<evidence type="ECO:0000256" key="2">
    <source>
        <dbReference type="ARBA" id="ARBA00008124"/>
    </source>
</evidence>
<name>A0A7J7KHR1_BUGNE</name>
<feature type="region of interest" description="Disordered" evidence="10">
    <location>
        <begin position="379"/>
        <end position="411"/>
    </location>
</feature>
<evidence type="ECO:0000256" key="4">
    <source>
        <dbReference type="ARBA" id="ARBA00022692"/>
    </source>
</evidence>
<keyword evidence="9" id="KW-0325">Glycoprotein</keyword>
<keyword evidence="5" id="KW-0735">Signal-anchor</keyword>
<comment type="caution">
    <text evidence="11">The sequence shown here is derived from an EMBL/GenBank/DDBJ whole genome shotgun (WGS) entry which is preliminary data.</text>
</comment>
<evidence type="ECO:0000256" key="10">
    <source>
        <dbReference type="SAM" id="MobiDB-lite"/>
    </source>
</evidence>
<evidence type="ECO:0000256" key="3">
    <source>
        <dbReference type="ARBA" id="ARBA00022679"/>
    </source>
</evidence>
<evidence type="ECO:0000256" key="8">
    <source>
        <dbReference type="ARBA" id="ARBA00023136"/>
    </source>
</evidence>
<protein>
    <submittedName>
        <fullName evidence="11">Uncharacterized protein</fullName>
    </submittedName>
</protein>
<evidence type="ECO:0000313" key="11">
    <source>
        <dbReference type="EMBL" id="KAF6037424.1"/>
    </source>
</evidence>
<dbReference type="PANTHER" id="PTHR14647:SF87">
    <property type="entry name" value="PUTATIVE-RELATED"/>
    <property type="match status" value="1"/>
</dbReference>
<evidence type="ECO:0000256" key="1">
    <source>
        <dbReference type="ARBA" id="ARBA00004323"/>
    </source>
</evidence>
<dbReference type="PANTHER" id="PTHR14647">
    <property type="entry name" value="GALACTOSE-3-O-SULFOTRANSFERASE"/>
    <property type="match status" value="1"/>
</dbReference>
<keyword evidence="8" id="KW-0472">Membrane</keyword>
<dbReference type="InterPro" id="IPR027417">
    <property type="entry name" value="P-loop_NTPase"/>
</dbReference>
<dbReference type="Pfam" id="PF06990">
    <property type="entry name" value="Gal-3-0_sulfotr"/>
    <property type="match status" value="1"/>
</dbReference>
<evidence type="ECO:0000313" key="12">
    <source>
        <dbReference type="Proteomes" id="UP000593567"/>
    </source>
</evidence>
<dbReference type="AlphaFoldDB" id="A0A7J7KHR1"/>
<keyword evidence="3" id="KW-0808">Transferase</keyword>
<dbReference type="EMBL" id="VXIV02000571">
    <property type="protein sequence ID" value="KAF6037424.1"/>
    <property type="molecule type" value="Genomic_DNA"/>
</dbReference>
<dbReference type="GO" id="GO:0009247">
    <property type="term" value="P:glycolipid biosynthetic process"/>
    <property type="evidence" value="ECO:0007669"/>
    <property type="project" value="InterPro"/>
</dbReference>
<evidence type="ECO:0000256" key="7">
    <source>
        <dbReference type="ARBA" id="ARBA00023034"/>
    </source>
</evidence>
<evidence type="ECO:0000256" key="9">
    <source>
        <dbReference type="ARBA" id="ARBA00023180"/>
    </source>
</evidence>
<keyword evidence="12" id="KW-1185">Reference proteome</keyword>